<organism evidence="2">
    <name type="scientific">Mesocestoides corti</name>
    <name type="common">Flatworm</name>
    <dbReference type="NCBI Taxonomy" id="53468"/>
    <lineage>
        <taxon>Eukaryota</taxon>
        <taxon>Metazoa</taxon>
        <taxon>Spiralia</taxon>
        <taxon>Lophotrochozoa</taxon>
        <taxon>Platyhelminthes</taxon>
        <taxon>Cestoda</taxon>
        <taxon>Eucestoda</taxon>
        <taxon>Cyclophyllidea</taxon>
        <taxon>Mesocestoididae</taxon>
        <taxon>Mesocestoides</taxon>
    </lineage>
</organism>
<dbReference type="WBParaSite" id="MCU_006865-RA">
    <property type="protein sequence ID" value="MCU_006865-RA"/>
    <property type="gene ID" value="MCU_006865"/>
</dbReference>
<feature type="region of interest" description="Disordered" evidence="1">
    <location>
        <begin position="37"/>
        <end position="56"/>
    </location>
</feature>
<sequence>MASLRTRPERLDCEAVLLEVAVGERLRCCRRRLRRRRAPEGPRQPTHTATCTDNEAARVTSDPRSVHLLSLQVDISTLLHKTQTTTKVDCGGNRVKCIGMSDDVGQCLAHLVCRWIE</sequence>
<evidence type="ECO:0000313" key="2">
    <source>
        <dbReference type="WBParaSite" id="MCU_006865-RA"/>
    </source>
</evidence>
<name>A0A5K3FAF9_MESCO</name>
<protein>
    <submittedName>
        <fullName evidence="2">SRCR domain-containing protein</fullName>
    </submittedName>
</protein>
<evidence type="ECO:0000256" key="1">
    <source>
        <dbReference type="SAM" id="MobiDB-lite"/>
    </source>
</evidence>
<dbReference type="AlphaFoldDB" id="A0A5K3FAF9"/>
<reference evidence="2" key="1">
    <citation type="submission" date="2019-11" db="UniProtKB">
        <authorList>
            <consortium name="WormBaseParasite"/>
        </authorList>
    </citation>
    <scope>IDENTIFICATION</scope>
</reference>
<accession>A0A5K3FAF9</accession>
<proteinExistence type="predicted"/>